<dbReference type="SUPFAM" id="SSF47473">
    <property type="entry name" value="EF-hand"/>
    <property type="match status" value="1"/>
</dbReference>
<keyword evidence="1" id="KW-0106">Calcium</keyword>
<accession>A0A4Y1QL73</accession>
<dbReference type="InterPro" id="IPR002048">
    <property type="entry name" value="EF_hand_dom"/>
</dbReference>
<evidence type="ECO:0000313" key="4">
    <source>
        <dbReference type="EMBL" id="BBG92579.1"/>
    </source>
</evidence>
<feature type="domain" description="EF-hand" evidence="3">
    <location>
        <begin position="16"/>
        <end position="51"/>
    </location>
</feature>
<evidence type="ECO:0000256" key="1">
    <source>
        <dbReference type="ARBA" id="ARBA00022837"/>
    </source>
</evidence>
<sequence length="274" mass="31234">ELRQTAFAYYKDAPEQIRRLVDEFFLEIDHDGDDRVSLHEFLTYMEMHEDCTHLSNPRFFDELKKEASEELDFLDVVTLFYIVYSGKPFCNGDCKKFVKGVYFTCVKCFDHASDAANTFNVCTACYVDGKYVHGHKKFLDNFLLLQTKRMEALNQLPASSIHEFRFYITCYVANRRYRGTSKSPESGRTSETSNNSSSRRLTNEPSSSGASTAVVPVNSRPKNFFIINDSCSFGDLACLAEYVNFQRAGRKALKTIEVLLALGNIFASTQCTIM</sequence>
<dbReference type="GO" id="GO:0005509">
    <property type="term" value="F:calcium ion binding"/>
    <property type="evidence" value="ECO:0007669"/>
    <property type="project" value="InterPro"/>
</dbReference>
<name>A0A4Y1QL73_PRUDU</name>
<feature type="non-terminal residue" evidence="4">
    <location>
        <position position="1"/>
    </location>
</feature>
<protein>
    <submittedName>
        <fullName evidence="4">Calcium-binding EF-hand family protein</fullName>
    </submittedName>
</protein>
<dbReference type="AlphaFoldDB" id="A0A4Y1QL73"/>
<evidence type="ECO:0000259" key="3">
    <source>
        <dbReference type="PROSITE" id="PS50222"/>
    </source>
</evidence>
<dbReference type="EMBL" id="AP019297">
    <property type="protein sequence ID" value="BBG92579.1"/>
    <property type="molecule type" value="Genomic_DNA"/>
</dbReference>
<dbReference type="InterPro" id="IPR011992">
    <property type="entry name" value="EF-hand-dom_pair"/>
</dbReference>
<proteinExistence type="predicted"/>
<evidence type="ECO:0000256" key="2">
    <source>
        <dbReference type="SAM" id="MobiDB-lite"/>
    </source>
</evidence>
<organism evidence="4">
    <name type="scientific">Prunus dulcis</name>
    <name type="common">Almond</name>
    <name type="synonym">Amygdalus dulcis</name>
    <dbReference type="NCBI Taxonomy" id="3755"/>
    <lineage>
        <taxon>Eukaryota</taxon>
        <taxon>Viridiplantae</taxon>
        <taxon>Streptophyta</taxon>
        <taxon>Embryophyta</taxon>
        <taxon>Tracheophyta</taxon>
        <taxon>Spermatophyta</taxon>
        <taxon>Magnoliopsida</taxon>
        <taxon>eudicotyledons</taxon>
        <taxon>Gunneridae</taxon>
        <taxon>Pentapetalae</taxon>
        <taxon>rosids</taxon>
        <taxon>fabids</taxon>
        <taxon>Rosales</taxon>
        <taxon>Rosaceae</taxon>
        <taxon>Amygdaloideae</taxon>
        <taxon>Amygdaleae</taxon>
        <taxon>Prunus</taxon>
    </lineage>
</organism>
<dbReference type="Gene3D" id="1.10.238.10">
    <property type="entry name" value="EF-hand"/>
    <property type="match status" value="1"/>
</dbReference>
<reference evidence="4" key="1">
    <citation type="journal article" date="2019" name="Science">
        <title>Mutation of a bHLH transcription factor allowed almond domestication.</title>
        <authorList>
            <person name="Sanchez-Perez R."/>
            <person name="Pavan S."/>
            <person name="Mazzeo R."/>
            <person name="Moldovan C."/>
            <person name="Aiese Cigliano R."/>
            <person name="Del Cueto J."/>
            <person name="Ricciardi F."/>
            <person name="Lotti C."/>
            <person name="Ricciardi L."/>
            <person name="Dicenta F."/>
            <person name="Lopez-Marques R.L."/>
            <person name="Lindberg Moller B."/>
        </authorList>
    </citation>
    <scope>NUCLEOTIDE SEQUENCE</scope>
</reference>
<feature type="region of interest" description="Disordered" evidence="2">
    <location>
        <begin position="180"/>
        <end position="214"/>
    </location>
</feature>
<feature type="compositionally biased region" description="Low complexity" evidence="2">
    <location>
        <begin position="186"/>
        <end position="204"/>
    </location>
</feature>
<dbReference type="PROSITE" id="PS00018">
    <property type="entry name" value="EF_HAND_1"/>
    <property type="match status" value="1"/>
</dbReference>
<gene>
    <name evidence="4" type="ORF">Prudu_000353</name>
</gene>
<dbReference type="InterPro" id="IPR018247">
    <property type="entry name" value="EF_Hand_1_Ca_BS"/>
</dbReference>
<dbReference type="PROSITE" id="PS50222">
    <property type="entry name" value="EF_HAND_2"/>
    <property type="match status" value="1"/>
</dbReference>